<evidence type="ECO:0000313" key="2">
    <source>
        <dbReference type="Proteomes" id="UP000006073"/>
    </source>
</evidence>
<name>S2DLN5_INDAL</name>
<organism evidence="1 2">
    <name type="scientific">Indibacter alkaliphilus (strain CCUG 57479 / KCTC 22604 / LW1)</name>
    <dbReference type="NCBI Taxonomy" id="1189612"/>
    <lineage>
        <taxon>Bacteria</taxon>
        <taxon>Pseudomonadati</taxon>
        <taxon>Bacteroidota</taxon>
        <taxon>Cytophagia</taxon>
        <taxon>Cytophagales</taxon>
        <taxon>Cyclobacteriaceae</taxon>
    </lineage>
</organism>
<dbReference type="STRING" id="1189612.A33Q_0183"/>
<dbReference type="AlphaFoldDB" id="S2DLN5"/>
<proteinExistence type="predicted"/>
<dbReference type="Proteomes" id="UP000006073">
    <property type="component" value="Unassembled WGS sequence"/>
</dbReference>
<gene>
    <name evidence="1" type="ORF">A33Q_0183</name>
</gene>
<comment type="caution">
    <text evidence="1">The sequence shown here is derived from an EMBL/GenBank/DDBJ whole genome shotgun (WGS) entry which is preliminary data.</text>
</comment>
<dbReference type="EMBL" id="ALWO02000006">
    <property type="protein sequence ID" value="EPA00015.1"/>
    <property type="molecule type" value="Genomic_DNA"/>
</dbReference>
<keyword evidence="2" id="KW-1185">Reference proteome</keyword>
<reference evidence="1 2" key="1">
    <citation type="journal article" date="2013" name="Genome Announc.">
        <title>Draft Genome Sequence of Indibacter alkaliphilus Strain LW1T, Isolated from Lonar Lake, a Haloalkaline Lake in the Buldana District of Maharashtra, India.</title>
        <authorList>
            <person name="Singh A."/>
            <person name="Kumar Jangir P."/>
            <person name="Sharma R."/>
            <person name="Singh A."/>
            <person name="Kumar Pinnaka A."/>
            <person name="Shivaji S."/>
        </authorList>
    </citation>
    <scope>NUCLEOTIDE SEQUENCE [LARGE SCALE GENOMIC DNA]</scope>
    <source>
        <strain evidence="2">CCUG 57479 / KCTC 22604 / LW1</strain>
    </source>
</reference>
<sequence>MLKMTVRTLVRVFCLLHHPFLSGLPGDGSVVRCGGFEPLSRRLEFLKS</sequence>
<protein>
    <submittedName>
        <fullName evidence="1">Uncharacterized protein</fullName>
    </submittedName>
</protein>
<evidence type="ECO:0000313" key="1">
    <source>
        <dbReference type="EMBL" id="EPA00015.1"/>
    </source>
</evidence>
<accession>S2DLN5</accession>